<feature type="compositionally biased region" description="Basic and acidic residues" evidence="1">
    <location>
        <begin position="38"/>
        <end position="56"/>
    </location>
</feature>
<name>A0A494YVB5_9BACI</name>
<dbReference type="Pfam" id="PF14153">
    <property type="entry name" value="Spore_coat_CotO"/>
    <property type="match status" value="1"/>
</dbReference>
<evidence type="ECO:0008006" key="4">
    <source>
        <dbReference type="Google" id="ProtNLM"/>
    </source>
</evidence>
<dbReference type="InterPro" id="IPR025439">
    <property type="entry name" value="Spore_coat_CotO"/>
</dbReference>
<dbReference type="RefSeq" id="WP_121132837.1">
    <property type="nucleotide sequence ID" value="NZ_JBHUFK010000064.1"/>
</dbReference>
<keyword evidence="3" id="KW-1185">Reference proteome</keyword>
<accession>A0A494YVB5</accession>
<dbReference type="OrthoDB" id="2970540at2"/>
<evidence type="ECO:0000256" key="1">
    <source>
        <dbReference type="SAM" id="MobiDB-lite"/>
    </source>
</evidence>
<dbReference type="AlphaFoldDB" id="A0A494YVB5"/>
<dbReference type="Proteomes" id="UP000281813">
    <property type="component" value="Unassembled WGS sequence"/>
</dbReference>
<evidence type="ECO:0000313" key="2">
    <source>
        <dbReference type="EMBL" id="RKQ14134.1"/>
    </source>
</evidence>
<feature type="compositionally biased region" description="Basic and acidic residues" evidence="1">
    <location>
        <begin position="68"/>
        <end position="86"/>
    </location>
</feature>
<reference evidence="2 3" key="1">
    <citation type="journal article" date="2015" name="Antonie Van Leeuwenhoek">
        <title>Oceanobacillus bengalensis sp. nov., a bacterium isolated from seawater of the Bay of Bengal.</title>
        <authorList>
            <person name="Yongchang O."/>
            <person name="Xiang W."/>
            <person name="Wang G."/>
        </authorList>
    </citation>
    <scope>NUCLEOTIDE SEQUENCE [LARGE SCALE GENOMIC DNA]</scope>
    <source>
        <strain evidence="2 3">MCCC 1K00260</strain>
    </source>
</reference>
<dbReference type="EMBL" id="RBZO01000023">
    <property type="protein sequence ID" value="RKQ14134.1"/>
    <property type="molecule type" value="Genomic_DNA"/>
</dbReference>
<gene>
    <name evidence="2" type="ORF">D8M05_13970</name>
</gene>
<feature type="region of interest" description="Disordered" evidence="1">
    <location>
        <begin position="24"/>
        <end position="100"/>
    </location>
</feature>
<organism evidence="2 3">
    <name type="scientific">Oceanobacillus bengalensis</name>
    <dbReference type="NCBI Taxonomy" id="1435466"/>
    <lineage>
        <taxon>Bacteria</taxon>
        <taxon>Bacillati</taxon>
        <taxon>Bacillota</taxon>
        <taxon>Bacilli</taxon>
        <taxon>Bacillales</taxon>
        <taxon>Bacillaceae</taxon>
        <taxon>Oceanobacillus</taxon>
    </lineage>
</organism>
<comment type="caution">
    <text evidence="2">The sequence shown here is derived from an EMBL/GenBank/DDBJ whole genome shotgun (WGS) entry which is preliminary data.</text>
</comment>
<proteinExistence type="predicted"/>
<sequence>MGNKRFAKDPMLFIQQPKITIPKAPMQEHYVSPRKRKEKEAEAVKSADSNKTEVPKVRGRKNTFVNSKPEEAIDEPKATFNKNRDVDQEEQSQQKKRKQFKEMTIKERIEYFLKSSSATPTLKCEIKVSGRSHRGIISDFKDEIVFMHTGRKVVQIQLNEIENVRLLGF</sequence>
<protein>
    <recommendedName>
        <fullName evidence="4">Spore coat protein CotO</fullName>
    </recommendedName>
</protein>
<evidence type="ECO:0000313" key="3">
    <source>
        <dbReference type="Proteomes" id="UP000281813"/>
    </source>
</evidence>